<dbReference type="InterPro" id="IPR029044">
    <property type="entry name" value="Nucleotide-diphossugar_trans"/>
</dbReference>
<dbReference type="SUPFAM" id="SSF53448">
    <property type="entry name" value="Nucleotide-diphospho-sugar transferases"/>
    <property type="match status" value="1"/>
</dbReference>
<dbReference type="Proteomes" id="UP000279994">
    <property type="component" value="Unassembled WGS sequence"/>
</dbReference>
<sequence length="402" mass="45342">MPATSTRTIYFTILARNYLAKAVALADSLRRHHPDAELVVVFIDVLREQDLPSLPDLPGGVRLASTEVLGLPERQVLRLATIYNLVEFATAIKPVLFRRFLEEAEQAVYLDPDTYVTSPMVELPVDLAATEGGILLTPHYLAPVDGEGELGEGHLLHVGFYNLGFCAVDRRARAFLDWWWGHLEWECLWDPMSGLFVDQKWVDLGAGYFAAGNWRHAGYNVSIANLHERPVASDDEGYYIASTGDRLRLFHFHAFDTSAPTELSTRFASTAHLRTDNAALDSLCVEYAEALIKNEQMLPEAPPYPYFNDTRGRRISRQLRRAYRLESEGGADLPSPFVAAEADAFDAWRRHARRLMARELVGDAAKSFRLALPEEYTRMKGRFPAVANRVRSRFVRSSGIWS</sequence>
<dbReference type="AlphaFoldDB" id="A0A3N0GQU5"/>
<organism evidence="1 2">
    <name type="scientific">Nocardioides pocheonensis</name>
    <dbReference type="NCBI Taxonomy" id="661485"/>
    <lineage>
        <taxon>Bacteria</taxon>
        <taxon>Bacillati</taxon>
        <taxon>Actinomycetota</taxon>
        <taxon>Actinomycetes</taxon>
        <taxon>Propionibacteriales</taxon>
        <taxon>Nocardioidaceae</taxon>
        <taxon>Nocardioides</taxon>
    </lineage>
</organism>
<gene>
    <name evidence="1" type="ORF">EFL26_10130</name>
</gene>
<dbReference type="Gene3D" id="3.90.550.10">
    <property type="entry name" value="Spore Coat Polysaccharide Biosynthesis Protein SpsA, Chain A"/>
    <property type="match status" value="1"/>
</dbReference>
<evidence type="ECO:0000313" key="1">
    <source>
        <dbReference type="EMBL" id="RNM14817.1"/>
    </source>
</evidence>
<dbReference type="OrthoDB" id="9765330at2"/>
<protein>
    <recommendedName>
        <fullName evidence="3">Glycosyl transferase</fullName>
    </recommendedName>
</protein>
<evidence type="ECO:0000313" key="2">
    <source>
        <dbReference type="Proteomes" id="UP000279994"/>
    </source>
</evidence>
<dbReference type="EMBL" id="RJSF01000037">
    <property type="protein sequence ID" value="RNM14817.1"/>
    <property type="molecule type" value="Genomic_DNA"/>
</dbReference>
<keyword evidence="2" id="KW-1185">Reference proteome</keyword>
<reference evidence="1 2" key="1">
    <citation type="submission" date="2018-11" db="EMBL/GenBank/DDBJ databases">
        <authorList>
            <person name="Li F."/>
        </authorList>
    </citation>
    <scope>NUCLEOTIDE SEQUENCE [LARGE SCALE GENOMIC DNA]</scope>
    <source>
        <strain evidence="1 2">Gsoil 818</strain>
    </source>
</reference>
<name>A0A3N0GQU5_9ACTN</name>
<comment type="caution">
    <text evidence="1">The sequence shown here is derived from an EMBL/GenBank/DDBJ whole genome shotgun (WGS) entry which is preliminary data.</text>
</comment>
<evidence type="ECO:0008006" key="3">
    <source>
        <dbReference type="Google" id="ProtNLM"/>
    </source>
</evidence>
<proteinExistence type="predicted"/>
<dbReference type="RefSeq" id="WP_123222780.1">
    <property type="nucleotide sequence ID" value="NZ_RJSF01000037.1"/>
</dbReference>
<accession>A0A3N0GQU5</accession>